<dbReference type="GO" id="GO:1902073">
    <property type="term" value="P:positive regulation of hypoxia-inducible factor-1alpha signaling pathway"/>
    <property type="evidence" value="ECO:0007669"/>
    <property type="project" value="InterPro"/>
</dbReference>
<keyword evidence="5" id="KW-0539">Nucleus</keyword>
<dbReference type="GO" id="GO:0033554">
    <property type="term" value="P:cellular response to stress"/>
    <property type="evidence" value="ECO:0007669"/>
    <property type="project" value="UniProtKB-ARBA"/>
</dbReference>
<dbReference type="STRING" id="161767.ENSAPEP00000003686"/>
<evidence type="ECO:0000313" key="9">
    <source>
        <dbReference type="Proteomes" id="UP000265080"/>
    </source>
</evidence>
<evidence type="ECO:0000259" key="7">
    <source>
        <dbReference type="PROSITE" id="PS50908"/>
    </source>
</evidence>
<dbReference type="GO" id="GO:0010468">
    <property type="term" value="P:regulation of gene expression"/>
    <property type="evidence" value="ECO:0007669"/>
    <property type="project" value="UniProtKB-ARBA"/>
</dbReference>
<dbReference type="GO" id="GO:0033235">
    <property type="term" value="P:positive regulation of protein sumoylation"/>
    <property type="evidence" value="ECO:0007669"/>
    <property type="project" value="InterPro"/>
</dbReference>
<dbReference type="OMA" id="GITFRIQ"/>
<keyword evidence="4" id="KW-0963">Cytoplasm</keyword>
<dbReference type="GeneTree" id="ENSGT00390000000954"/>
<dbReference type="InterPro" id="IPR006575">
    <property type="entry name" value="RWD_dom"/>
</dbReference>
<dbReference type="Pfam" id="PF05773">
    <property type="entry name" value="RWD"/>
    <property type="match status" value="1"/>
</dbReference>
<dbReference type="FunFam" id="3.10.110.10:FF:000050">
    <property type="entry name" value="eIF-2-alpha kinase GCN2"/>
    <property type="match status" value="1"/>
</dbReference>
<feature type="domain" description="RWD" evidence="7">
    <location>
        <begin position="7"/>
        <end position="112"/>
    </location>
</feature>
<dbReference type="SMART" id="SM00591">
    <property type="entry name" value="RWD"/>
    <property type="match status" value="1"/>
</dbReference>
<dbReference type="GO" id="GO:0005737">
    <property type="term" value="C:cytoplasm"/>
    <property type="evidence" value="ECO:0007669"/>
    <property type="project" value="UniProtKB-SubCell"/>
</dbReference>
<proteinExistence type="predicted"/>
<reference evidence="8" key="2">
    <citation type="submission" date="2025-08" db="UniProtKB">
        <authorList>
            <consortium name="Ensembl"/>
        </authorList>
    </citation>
    <scope>IDENTIFICATION</scope>
</reference>
<dbReference type="PANTHER" id="PTHR15628:SF1">
    <property type="entry name" value="RWD DOMAIN-CONTAINING PROTEIN 3"/>
    <property type="match status" value="1"/>
</dbReference>
<name>A0A3P8RU58_AMPPE</name>
<dbReference type="GO" id="GO:0005634">
    <property type="term" value="C:nucleus"/>
    <property type="evidence" value="ECO:0007669"/>
    <property type="project" value="UniProtKB-SubCell"/>
</dbReference>
<evidence type="ECO:0000256" key="6">
    <source>
        <dbReference type="ARBA" id="ARBA00053748"/>
    </source>
</evidence>
<dbReference type="InterPro" id="IPR016135">
    <property type="entry name" value="UBQ-conjugating_enzyme/RWD"/>
</dbReference>
<dbReference type="SUPFAM" id="SSF54495">
    <property type="entry name" value="UBC-like"/>
    <property type="match status" value="1"/>
</dbReference>
<dbReference type="PANTHER" id="PTHR15628">
    <property type="entry name" value="RWD DOMAIN-CONTAINING PROTEIN 3"/>
    <property type="match status" value="1"/>
</dbReference>
<evidence type="ECO:0000256" key="2">
    <source>
        <dbReference type="ARBA" id="ARBA00004496"/>
    </source>
</evidence>
<evidence type="ECO:0000313" key="8">
    <source>
        <dbReference type="Ensembl" id="ENSAPEP00000003686.1"/>
    </source>
</evidence>
<evidence type="ECO:0000256" key="4">
    <source>
        <dbReference type="ARBA" id="ARBA00022490"/>
    </source>
</evidence>
<evidence type="ECO:0000256" key="3">
    <source>
        <dbReference type="ARBA" id="ARBA00015444"/>
    </source>
</evidence>
<protein>
    <recommendedName>
        <fullName evidence="3">RWD domain-containing protein 3</fullName>
    </recommendedName>
</protein>
<evidence type="ECO:0000256" key="1">
    <source>
        <dbReference type="ARBA" id="ARBA00004123"/>
    </source>
</evidence>
<organism evidence="8 9">
    <name type="scientific">Amphiprion percula</name>
    <name type="common">Orange clownfish</name>
    <name type="synonym">Lutjanus percula</name>
    <dbReference type="NCBI Taxonomy" id="161767"/>
    <lineage>
        <taxon>Eukaryota</taxon>
        <taxon>Metazoa</taxon>
        <taxon>Chordata</taxon>
        <taxon>Craniata</taxon>
        <taxon>Vertebrata</taxon>
        <taxon>Euteleostomi</taxon>
        <taxon>Actinopterygii</taxon>
        <taxon>Neopterygii</taxon>
        <taxon>Teleostei</taxon>
        <taxon>Neoteleostei</taxon>
        <taxon>Acanthomorphata</taxon>
        <taxon>Ovalentaria</taxon>
        <taxon>Pomacentridae</taxon>
        <taxon>Amphiprion</taxon>
    </lineage>
</organism>
<dbReference type="Gene3D" id="3.10.110.10">
    <property type="entry name" value="Ubiquitin Conjugating Enzyme"/>
    <property type="match status" value="1"/>
</dbReference>
<dbReference type="AlphaFoldDB" id="A0A3P8RU58"/>
<dbReference type="PROSITE" id="PS50908">
    <property type="entry name" value="RWD"/>
    <property type="match status" value="1"/>
</dbReference>
<comment type="subcellular location">
    <subcellularLocation>
        <location evidence="2">Cytoplasm</location>
    </subcellularLocation>
    <subcellularLocation>
        <location evidence="1">Nucleus</location>
    </subcellularLocation>
</comment>
<dbReference type="InterPro" id="IPR038840">
    <property type="entry name" value="RWDD3"/>
</dbReference>
<accession>A0A3P8RU58</accession>
<reference evidence="8" key="3">
    <citation type="submission" date="2025-09" db="UniProtKB">
        <authorList>
            <consortium name="Ensembl"/>
        </authorList>
    </citation>
    <scope>IDENTIFICATION</scope>
</reference>
<dbReference type="Ensembl" id="ENSAPET00000003772.1">
    <property type="protein sequence ID" value="ENSAPEP00000003686.1"/>
    <property type="gene ID" value="ENSAPEG00000002669.1"/>
</dbReference>
<dbReference type="Proteomes" id="UP000265080">
    <property type="component" value="Chromosome 1"/>
</dbReference>
<keyword evidence="9" id="KW-1185">Reference proteome</keyword>
<evidence type="ECO:0000256" key="5">
    <source>
        <dbReference type="ARBA" id="ARBA00023242"/>
    </source>
</evidence>
<reference evidence="8 9" key="1">
    <citation type="submission" date="2018-03" db="EMBL/GenBank/DDBJ databases">
        <title>Finding Nemo's genes: A chromosome-scale reference assembly of the genome of the orange clownfish Amphiprion percula.</title>
        <authorList>
            <person name="Lehmann R."/>
        </authorList>
    </citation>
    <scope>NUCLEOTIDE SEQUENCE</scope>
</reference>
<sequence>MSEAALEEVSVLSSIYCGEGEFQLIQQSAQDGLVVQINCTGVGDRGLDVRLVFHLHPDYPSSPPHISISSTGLSRTQCHSIRQKLRDRAAALVPEPMVHQLVECSQQQCVEVTEDGGGGDEAVEESEKDEWAAVLLLDHIRSRNRYIGLLERWSHQLQLTGRLLLGQSILVILQGSKPDIKEFCRRLKTVKVDVDSSGRKCKERMMKILIETSWSSSRQHCLQGFLVKNYQSLSELPAAFEELHMTELYQQILPLLSD</sequence>
<comment type="function">
    <text evidence="6">Enhancer of SUMO conjugation. Increases SUMO conjugation to proteins by promoting the: binding of E1 and E2 enzymes, thioester linkage between SUMO and ube2i/ubc9 and transfer of SUMO to specific target proteins which include hif1a, pias, nfkbia, nr3c1 and top1. Has no effect on ubiquitination.</text>
</comment>